<proteinExistence type="predicted"/>
<organism evidence="2 3">
    <name type="scientific">Saguinus oedipus</name>
    <name type="common">Cotton-top tamarin</name>
    <name type="synonym">Oedipomidas oedipus</name>
    <dbReference type="NCBI Taxonomy" id="9490"/>
    <lineage>
        <taxon>Eukaryota</taxon>
        <taxon>Metazoa</taxon>
        <taxon>Chordata</taxon>
        <taxon>Craniata</taxon>
        <taxon>Vertebrata</taxon>
        <taxon>Euteleostomi</taxon>
        <taxon>Mammalia</taxon>
        <taxon>Eutheria</taxon>
        <taxon>Euarchontoglires</taxon>
        <taxon>Primates</taxon>
        <taxon>Haplorrhini</taxon>
        <taxon>Platyrrhini</taxon>
        <taxon>Cebidae</taxon>
        <taxon>Callitrichinae</taxon>
        <taxon>Saguinus</taxon>
    </lineage>
</organism>
<accession>A0ABQ9U7T9</accession>
<protein>
    <submittedName>
        <fullName evidence="2">Uncharacterized protein</fullName>
    </submittedName>
</protein>
<dbReference type="Proteomes" id="UP001266305">
    <property type="component" value="Unassembled WGS sequence"/>
</dbReference>
<evidence type="ECO:0000256" key="1">
    <source>
        <dbReference type="SAM" id="MobiDB-lite"/>
    </source>
</evidence>
<reference evidence="2 3" key="1">
    <citation type="submission" date="2023-05" db="EMBL/GenBank/DDBJ databases">
        <title>B98-5 Cell Line De Novo Hybrid Assembly: An Optical Mapping Approach.</title>
        <authorList>
            <person name="Kananen K."/>
            <person name="Auerbach J.A."/>
            <person name="Kautto E."/>
            <person name="Blachly J.S."/>
        </authorList>
    </citation>
    <scope>NUCLEOTIDE SEQUENCE [LARGE SCALE GENOMIC DNA]</scope>
    <source>
        <strain evidence="2">B95-8</strain>
        <tissue evidence="2">Cell line</tissue>
    </source>
</reference>
<dbReference type="EMBL" id="JASSZA010000015">
    <property type="protein sequence ID" value="KAK2093123.1"/>
    <property type="molecule type" value="Genomic_DNA"/>
</dbReference>
<gene>
    <name evidence="2" type="ORF">P7K49_029652</name>
</gene>
<sequence length="58" mass="6049">MELCALLVGSARERARLKPEGEGDSERNPVGGDPQSTVGSGALGAKALGDPFWPQNRV</sequence>
<name>A0ABQ9U7T9_SAGOE</name>
<feature type="compositionally biased region" description="Basic and acidic residues" evidence="1">
    <location>
        <begin position="13"/>
        <end position="27"/>
    </location>
</feature>
<evidence type="ECO:0000313" key="3">
    <source>
        <dbReference type="Proteomes" id="UP001266305"/>
    </source>
</evidence>
<comment type="caution">
    <text evidence="2">The sequence shown here is derived from an EMBL/GenBank/DDBJ whole genome shotgun (WGS) entry which is preliminary data.</text>
</comment>
<feature type="region of interest" description="Disordered" evidence="1">
    <location>
        <begin position="13"/>
        <end position="58"/>
    </location>
</feature>
<keyword evidence="3" id="KW-1185">Reference proteome</keyword>
<evidence type="ECO:0000313" key="2">
    <source>
        <dbReference type="EMBL" id="KAK2093123.1"/>
    </source>
</evidence>